<evidence type="ECO:0000256" key="1">
    <source>
        <dbReference type="SAM" id="MobiDB-lite"/>
    </source>
</evidence>
<feature type="region of interest" description="Disordered" evidence="1">
    <location>
        <begin position="16"/>
        <end position="45"/>
    </location>
</feature>
<comment type="caution">
    <text evidence="2">The sequence shown here is derived from an EMBL/GenBank/DDBJ whole genome shotgun (WGS) entry which is preliminary data.</text>
</comment>
<evidence type="ECO:0000313" key="2">
    <source>
        <dbReference type="EMBL" id="KAF9068606.1"/>
    </source>
</evidence>
<reference evidence="2" key="1">
    <citation type="submission" date="2020-11" db="EMBL/GenBank/DDBJ databases">
        <authorList>
            <consortium name="DOE Joint Genome Institute"/>
            <person name="Ahrendt S."/>
            <person name="Riley R."/>
            <person name="Andreopoulos W."/>
            <person name="Labutti K."/>
            <person name="Pangilinan J."/>
            <person name="Ruiz-Duenas F.J."/>
            <person name="Barrasa J.M."/>
            <person name="Sanchez-Garcia M."/>
            <person name="Camarero S."/>
            <person name="Miyauchi S."/>
            <person name="Serrano A."/>
            <person name="Linde D."/>
            <person name="Babiker R."/>
            <person name="Drula E."/>
            <person name="Ayuso-Fernandez I."/>
            <person name="Pacheco R."/>
            <person name="Padilla G."/>
            <person name="Ferreira P."/>
            <person name="Barriuso J."/>
            <person name="Kellner H."/>
            <person name="Castanera R."/>
            <person name="Alfaro M."/>
            <person name="Ramirez L."/>
            <person name="Pisabarro A.G."/>
            <person name="Kuo A."/>
            <person name="Tritt A."/>
            <person name="Lipzen A."/>
            <person name="He G."/>
            <person name="Yan M."/>
            <person name="Ng V."/>
            <person name="Cullen D."/>
            <person name="Martin F."/>
            <person name="Rosso M.-N."/>
            <person name="Henrissat B."/>
            <person name="Hibbett D."/>
            <person name="Martinez A.T."/>
            <person name="Grigoriev I.V."/>
        </authorList>
    </citation>
    <scope>NUCLEOTIDE SEQUENCE</scope>
    <source>
        <strain evidence="2">AH 40177</strain>
    </source>
</reference>
<feature type="compositionally biased region" description="Low complexity" evidence="1">
    <location>
        <begin position="93"/>
        <end position="115"/>
    </location>
</feature>
<organism evidence="2 3">
    <name type="scientific">Rhodocollybia butyracea</name>
    <dbReference type="NCBI Taxonomy" id="206335"/>
    <lineage>
        <taxon>Eukaryota</taxon>
        <taxon>Fungi</taxon>
        <taxon>Dikarya</taxon>
        <taxon>Basidiomycota</taxon>
        <taxon>Agaricomycotina</taxon>
        <taxon>Agaricomycetes</taxon>
        <taxon>Agaricomycetidae</taxon>
        <taxon>Agaricales</taxon>
        <taxon>Marasmiineae</taxon>
        <taxon>Omphalotaceae</taxon>
        <taxon>Rhodocollybia</taxon>
    </lineage>
</organism>
<feature type="compositionally biased region" description="Polar residues" evidence="1">
    <location>
        <begin position="17"/>
        <end position="36"/>
    </location>
</feature>
<feature type="compositionally biased region" description="Polar residues" evidence="1">
    <location>
        <begin position="67"/>
        <end position="84"/>
    </location>
</feature>
<name>A0A9P5PSI1_9AGAR</name>
<dbReference type="AlphaFoldDB" id="A0A9P5PSI1"/>
<dbReference type="EMBL" id="JADNRY010000059">
    <property type="protein sequence ID" value="KAF9068606.1"/>
    <property type="molecule type" value="Genomic_DNA"/>
</dbReference>
<dbReference type="Proteomes" id="UP000772434">
    <property type="component" value="Unassembled WGS sequence"/>
</dbReference>
<evidence type="ECO:0000313" key="3">
    <source>
        <dbReference type="Proteomes" id="UP000772434"/>
    </source>
</evidence>
<feature type="region of interest" description="Disordered" evidence="1">
    <location>
        <begin position="61"/>
        <end position="127"/>
    </location>
</feature>
<protein>
    <submittedName>
        <fullName evidence="2">Uncharacterized protein</fullName>
    </submittedName>
</protein>
<dbReference type="OrthoDB" id="3063568at2759"/>
<accession>A0A9P5PSI1</accession>
<sequence>MLSSYQVIPHQLIMPSNIPTSQSTTSLANTISSTTPLNPPQTPQKDYAAAFGYLQTKYGTHTPFATPVSQKQTNSAPSQSTSLTSGGGKAGVSNSNSGGAPKPSPSAASADSQGSNSKRSFLPWKKH</sequence>
<keyword evidence="3" id="KW-1185">Reference proteome</keyword>
<gene>
    <name evidence="2" type="ORF">BDP27DRAFT_1326997</name>
</gene>
<proteinExistence type="predicted"/>